<feature type="active site" description="Charge relay system" evidence="6 7">
    <location>
        <position position="480"/>
    </location>
</feature>
<evidence type="ECO:0000256" key="3">
    <source>
        <dbReference type="ARBA" id="ARBA00022729"/>
    </source>
</evidence>
<feature type="domain" description="Subtilisin-like protease fibronectin type-III" evidence="11">
    <location>
        <begin position="593"/>
        <end position="698"/>
    </location>
</feature>
<evidence type="ECO:0000259" key="9">
    <source>
        <dbReference type="Pfam" id="PF00082"/>
    </source>
</evidence>
<protein>
    <recommendedName>
        <fullName evidence="13">Subtilisin-like protease SBT1.9</fullName>
    </recommendedName>
</protein>
<dbReference type="CDD" id="cd04852">
    <property type="entry name" value="Peptidases_S8_3"/>
    <property type="match status" value="1"/>
</dbReference>
<evidence type="ECO:0000256" key="1">
    <source>
        <dbReference type="ARBA" id="ARBA00011073"/>
    </source>
</evidence>
<dbReference type="Gene3D" id="3.50.30.30">
    <property type="match status" value="2"/>
</dbReference>
<dbReference type="InterPro" id="IPR037045">
    <property type="entry name" value="S8pro/Inhibitor_I9_sf"/>
</dbReference>
<feature type="region of interest" description="Disordered" evidence="8">
    <location>
        <begin position="1"/>
        <end position="50"/>
    </location>
</feature>
<dbReference type="GO" id="GO:0004252">
    <property type="term" value="F:serine-type endopeptidase activity"/>
    <property type="evidence" value="ECO:0007669"/>
    <property type="project" value="UniProtKB-UniRule"/>
</dbReference>
<keyword evidence="3" id="KW-0732">Signal</keyword>
<sequence>MSPAKVRIPANETGAQRRKRRAPPSFFHPARLVPRRGGRRRGRRRASSRLLGGGAPPEIVYAYESAIHGFAARLSSAQLARLRESRGFVWCHPDAVVRPDTTHTPDFLGLSPDLGLWPASNYGDGVIIGVVDTGIWPESASFSDRGLGLGPAPPRWRGVCERGTAFAPSLCNRKLIGARGFNRGLLSHNPNLTIAVNSPRDTDGHGTHTASTAAGTRVAAASFFGYARAPAPDGGARGAAPRARVAAYKVLWAEGAYASDVIAGIDAAVSDGADVISLSLGISGAALYDDPVAVAALAAVERGVFVSASAGNEGPVLGFVHNGTPWVLTVGASSVDRVFAGIVRLGNGASLLGESLYPGNPSTFTDLPLASLAPARTRRFSENTAANYPRDGSVVLDYINKSPNPKACLRFRETVLGLKPAPKVAPYTSRGPSASSPHVLKPDVVAPGTQILAAWAENSTVGTVGSRELYSKFNIISGTSMACPHASGVAALLRAAHPSWSPAAVRSAIMTTADPSDNTGQPIKDMGLKDRPATPLAMGSGQIKPNKALDPGLVYDAGIRDYVGLLCAMNFTTNQLKMITRSSSVDCSNASLDLNYPSFIAFFNPKTAVTIDDSIRKFERTVTNVGDAVATYSAKVKGIKGFSISVVPDELVFKDKYEKQSFTVILQGHMKNKKDEVVHGSLSWVDDKGKYEVRSPIVATTFSSERL</sequence>
<evidence type="ECO:0000256" key="6">
    <source>
        <dbReference type="PIRSR" id="PIRSR615500-1"/>
    </source>
</evidence>
<name>A0A6V7PPJ7_ANACO</name>
<keyword evidence="2 7" id="KW-0645">Protease</keyword>
<evidence type="ECO:0000256" key="8">
    <source>
        <dbReference type="SAM" id="MobiDB-lite"/>
    </source>
</evidence>
<dbReference type="PROSITE" id="PS00138">
    <property type="entry name" value="SUBTILASE_SER"/>
    <property type="match status" value="1"/>
</dbReference>
<dbReference type="Pfam" id="PF17766">
    <property type="entry name" value="fn3_6"/>
    <property type="match status" value="1"/>
</dbReference>
<feature type="active site" description="Charge relay system" evidence="6 7">
    <location>
        <position position="132"/>
    </location>
</feature>
<evidence type="ECO:0000313" key="12">
    <source>
        <dbReference type="EMBL" id="CAD1832774.1"/>
    </source>
</evidence>
<dbReference type="InterPro" id="IPR023828">
    <property type="entry name" value="Peptidase_S8_Ser-AS"/>
</dbReference>
<keyword evidence="5 7" id="KW-0720">Serine protease</keyword>
<evidence type="ECO:0000259" key="10">
    <source>
        <dbReference type="Pfam" id="PF05922"/>
    </source>
</evidence>
<keyword evidence="4 7" id="KW-0378">Hydrolase</keyword>
<dbReference type="InterPro" id="IPR045051">
    <property type="entry name" value="SBT"/>
</dbReference>
<reference evidence="12" key="1">
    <citation type="submission" date="2020-07" db="EMBL/GenBank/DDBJ databases">
        <authorList>
            <person name="Lin J."/>
        </authorList>
    </citation>
    <scope>NUCLEOTIDE SEQUENCE</scope>
</reference>
<dbReference type="InterPro" id="IPR034197">
    <property type="entry name" value="Peptidases_S8_3"/>
</dbReference>
<feature type="active site" description="Charge relay system" evidence="6 7">
    <location>
        <position position="205"/>
    </location>
</feature>
<dbReference type="GO" id="GO:0006508">
    <property type="term" value="P:proteolysis"/>
    <property type="evidence" value="ECO:0007669"/>
    <property type="project" value="UniProtKB-KW"/>
</dbReference>
<dbReference type="Pfam" id="PF05922">
    <property type="entry name" value="Inhibitor_I9"/>
    <property type="match status" value="1"/>
</dbReference>
<dbReference type="Pfam" id="PF00082">
    <property type="entry name" value="Peptidase_S8"/>
    <property type="match status" value="1"/>
</dbReference>
<dbReference type="Gene3D" id="2.60.40.2310">
    <property type="match status" value="1"/>
</dbReference>
<evidence type="ECO:0000256" key="7">
    <source>
        <dbReference type="PROSITE-ProRule" id="PRU01240"/>
    </source>
</evidence>
<dbReference type="SUPFAM" id="SSF52743">
    <property type="entry name" value="Subtilisin-like"/>
    <property type="match status" value="1"/>
</dbReference>
<organism evidence="12">
    <name type="scientific">Ananas comosus var. bracteatus</name>
    <name type="common">red pineapple</name>
    <dbReference type="NCBI Taxonomy" id="296719"/>
    <lineage>
        <taxon>Eukaryota</taxon>
        <taxon>Viridiplantae</taxon>
        <taxon>Streptophyta</taxon>
        <taxon>Embryophyta</taxon>
        <taxon>Tracheophyta</taxon>
        <taxon>Spermatophyta</taxon>
        <taxon>Magnoliopsida</taxon>
        <taxon>Liliopsida</taxon>
        <taxon>Poales</taxon>
        <taxon>Bromeliaceae</taxon>
        <taxon>Bromelioideae</taxon>
        <taxon>Ananas</taxon>
    </lineage>
</organism>
<evidence type="ECO:0000256" key="2">
    <source>
        <dbReference type="ARBA" id="ARBA00022670"/>
    </source>
</evidence>
<dbReference type="InterPro" id="IPR036852">
    <property type="entry name" value="Peptidase_S8/S53_dom_sf"/>
</dbReference>
<dbReference type="EMBL" id="LR862150">
    <property type="protein sequence ID" value="CAD1832774.1"/>
    <property type="molecule type" value="Genomic_DNA"/>
</dbReference>
<dbReference type="PROSITE" id="PS51892">
    <property type="entry name" value="SUBTILASE"/>
    <property type="match status" value="1"/>
</dbReference>
<dbReference type="PANTHER" id="PTHR10795">
    <property type="entry name" value="PROPROTEIN CONVERTASE SUBTILISIN/KEXIN"/>
    <property type="match status" value="1"/>
</dbReference>
<evidence type="ECO:0000259" key="11">
    <source>
        <dbReference type="Pfam" id="PF17766"/>
    </source>
</evidence>
<feature type="domain" description="Inhibitor I9" evidence="10">
    <location>
        <begin position="53"/>
        <end position="98"/>
    </location>
</feature>
<dbReference type="Gene3D" id="3.30.70.80">
    <property type="entry name" value="Peptidase S8 propeptide/proteinase inhibitor I9"/>
    <property type="match status" value="1"/>
</dbReference>
<dbReference type="InterPro" id="IPR041469">
    <property type="entry name" value="Subtilisin-like_FN3"/>
</dbReference>
<dbReference type="Gene3D" id="3.40.50.200">
    <property type="entry name" value="Peptidase S8/S53 domain"/>
    <property type="match status" value="2"/>
</dbReference>
<evidence type="ECO:0008006" key="13">
    <source>
        <dbReference type="Google" id="ProtNLM"/>
    </source>
</evidence>
<proteinExistence type="inferred from homology"/>
<feature type="compositionally biased region" description="Basic residues" evidence="8">
    <location>
        <begin position="33"/>
        <end position="47"/>
    </location>
</feature>
<evidence type="ECO:0000256" key="4">
    <source>
        <dbReference type="ARBA" id="ARBA00022801"/>
    </source>
</evidence>
<dbReference type="InterPro" id="IPR010259">
    <property type="entry name" value="S8pro/Inhibitor_I9"/>
</dbReference>
<dbReference type="FunFam" id="3.40.50.200:FF:000006">
    <property type="entry name" value="Subtilisin-like protease SBT1.5"/>
    <property type="match status" value="1"/>
</dbReference>
<dbReference type="PRINTS" id="PR00723">
    <property type="entry name" value="SUBTILISIN"/>
</dbReference>
<dbReference type="InterPro" id="IPR000209">
    <property type="entry name" value="Peptidase_S8/S53_dom"/>
</dbReference>
<dbReference type="AlphaFoldDB" id="A0A6V7PPJ7"/>
<dbReference type="InterPro" id="IPR015500">
    <property type="entry name" value="Peptidase_S8_subtilisin-rel"/>
</dbReference>
<evidence type="ECO:0000256" key="5">
    <source>
        <dbReference type="ARBA" id="ARBA00022825"/>
    </source>
</evidence>
<accession>A0A6V7PPJ7</accession>
<feature type="domain" description="Peptidase S8/S53" evidence="9">
    <location>
        <begin position="123"/>
        <end position="516"/>
    </location>
</feature>
<gene>
    <name evidence="12" type="ORF">CB5_LOCUS15985</name>
</gene>
<comment type="similarity">
    <text evidence="1 7">Belongs to the peptidase S8 family.</text>
</comment>